<dbReference type="GO" id="GO:0003899">
    <property type="term" value="F:DNA-directed RNA polymerase activity"/>
    <property type="evidence" value="ECO:0007669"/>
    <property type="project" value="InterPro"/>
</dbReference>
<evidence type="ECO:0000259" key="3">
    <source>
        <dbReference type="Pfam" id="PF01193"/>
    </source>
</evidence>
<dbReference type="EMBL" id="BARU01013777">
    <property type="protein sequence ID" value="GAH40743.1"/>
    <property type="molecule type" value="Genomic_DNA"/>
</dbReference>
<proteinExistence type="predicted"/>
<dbReference type="InterPro" id="IPR036603">
    <property type="entry name" value="RBP11-like"/>
</dbReference>
<organism evidence="4">
    <name type="scientific">marine sediment metagenome</name>
    <dbReference type="NCBI Taxonomy" id="412755"/>
    <lineage>
        <taxon>unclassified sequences</taxon>
        <taxon>metagenomes</taxon>
        <taxon>ecological metagenomes</taxon>
    </lineage>
</organism>
<comment type="caution">
    <text evidence="4">The sequence shown here is derived from an EMBL/GenBank/DDBJ whole genome shotgun (WGS) entry which is preliminary data.</text>
</comment>
<keyword evidence="2" id="KW-0804">Transcription</keyword>
<evidence type="ECO:0000313" key="4">
    <source>
        <dbReference type="EMBL" id="GAH40743.1"/>
    </source>
</evidence>
<gene>
    <name evidence="4" type="ORF">S03H2_24681</name>
</gene>
<reference evidence="4" key="1">
    <citation type="journal article" date="2014" name="Front. Microbiol.">
        <title>High frequency of phylogenetically diverse reductive dehalogenase-homologous genes in deep subseafloor sedimentary metagenomes.</title>
        <authorList>
            <person name="Kawai M."/>
            <person name="Futagami T."/>
            <person name="Toyoda A."/>
            <person name="Takaki Y."/>
            <person name="Nishi S."/>
            <person name="Hori S."/>
            <person name="Arai W."/>
            <person name="Tsubouchi T."/>
            <person name="Morono Y."/>
            <person name="Uchiyama I."/>
            <person name="Ito T."/>
            <person name="Fujiyama A."/>
            <person name="Inagaki F."/>
            <person name="Takami H."/>
        </authorList>
    </citation>
    <scope>NUCLEOTIDE SEQUENCE</scope>
    <source>
        <strain evidence="4">Expedition CK06-06</strain>
    </source>
</reference>
<name>X1H5Z6_9ZZZZ</name>
<dbReference type="GO" id="GO:0000428">
    <property type="term" value="C:DNA-directed RNA polymerase complex"/>
    <property type="evidence" value="ECO:0007669"/>
    <property type="project" value="UniProtKB-KW"/>
</dbReference>
<feature type="domain" description="DNA-directed RNA polymerase RpoA/D/Rpb3-type" evidence="3">
    <location>
        <begin position="25"/>
        <end position="82"/>
    </location>
</feature>
<dbReference type="GO" id="GO:0006351">
    <property type="term" value="P:DNA-templated transcription"/>
    <property type="evidence" value="ECO:0007669"/>
    <property type="project" value="InterPro"/>
</dbReference>
<accession>X1H5Z6</accession>
<dbReference type="SUPFAM" id="SSF55257">
    <property type="entry name" value="RBP11-like subunits of RNA polymerase"/>
    <property type="match status" value="1"/>
</dbReference>
<dbReference type="AlphaFoldDB" id="X1H5Z6"/>
<protein>
    <recommendedName>
        <fullName evidence="3">DNA-directed RNA polymerase RpoA/D/Rpb3-type domain-containing protein</fullName>
    </recommendedName>
</protein>
<evidence type="ECO:0000256" key="2">
    <source>
        <dbReference type="ARBA" id="ARBA00023163"/>
    </source>
</evidence>
<feature type="non-terminal residue" evidence="4">
    <location>
        <position position="89"/>
    </location>
</feature>
<dbReference type="Gene3D" id="3.30.1360.10">
    <property type="entry name" value="RNA polymerase, RBP11-like subunit"/>
    <property type="match status" value="1"/>
</dbReference>
<dbReference type="Pfam" id="PF01193">
    <property type="entry name" value="RNA_pol_L"/>
    <property type="match status" value="1"/>
</dbReference>
<evidence type="ECO:0000256" key="1">
    <source>
        <dbReference type="ARBA" id="ARBA00022478"/>
    </source>
</evidence>
<dbReference type="GO" id="GO:0046983">
    <property type="term" value="F:protein dimerization activity"/>
    <property type="evidence" value="ECO:0007669"/>
    <property type="project" value="InterPro"/>
</dbReference>
<keyword evidence="1" id="KW-0240">DNA-directed RNA polymerase</keyword>
<dbReference type="InterPro" id="IPR011263">
    <property type="entry name" value="DNA-dir_RNA_pol_RpoA/D/Rpb3"/>
</dbReference>
<sequence length="89" mass="9823">MEFDVEVAEGYRQAKSSDNLPVGTIPVDAIFTPIRKVNFSVEPTHVGQESSHEQLYLEVWTDGTISPVDAISRSAAILVEQLTPFVNYA</sequence>